<protein>
    <submittedName>
        <fullName evidence="1">Uncharacterized protein</fullName>
    </submittedName>
</protein>
<accession>A0A835YCE5</accession>
<reference evidence="1" key="1">
    <citation type="journal article" date="2020" name="bioRxiv">
        <title>Comparative genomics of Chlamydomonas.</title>
        <authorList>
            <person name="Craig R.J."/>
            <person name="Hasan A.R."/>
            <person name="Ness R.W."/>
            <person name="Keightley P.D."/>
        </authorList>
    </citation>
    <scope>NUCLEOTIDE SEQUENCE</scope>
    <source>
        <strain evidence="1">CCAP 11/70</strain>
    </source>
</reference>
<sequence>MTAGGSNRVPLFYVRYLGSGRAPGAVALEGRSVSFCALDSSCGTALPSDPPFTSHPWLGYLTVIAEAGARSLQWSDGPEQFVALLNTTAPQLVTGLPRARDPCRPYGRQPGRWAFVQYPSPELYALADLVVIHHRNSSGGLRPWDITKLRALYTRPYRHSNLRRVRDCQAAVPSIQADPAQCRDKWLRGGKKICTFGDSHMRILARALHHWSNSQQGDELPLYDPGTEDRWHDRDLRTDQARAGAGGGESACVRVVWINLSAEGFRGSRLVEGCSDLRLTPVIERFNLEARAVMRRLALPVVDQWAMTASLPESSNDGNHFPWSSLAGSALLDVVVQGLCEAS</sequence>
<dbReference type="Proteomes" id="UP000612055">
    <property type="component" value="Unassembled WGS sequence"/>
</dbReference>
<gene>
    <name evidence="1" type="ORF">HYH03_006879</name>
</gene>
<evidence type="ECO:0000313" key="1">
    <source>
        <dbReference type="EMBL" id="KAG2494944.1"/>
    </source>
</evidence>
<dbReference type="AlphaFoldDB" id="A0A835YCE5"/>
<comment type="caution">
    <text evidence="1">The sequence shown here is derived from an EMBL/GenBank/DDBJ whole genome shotgun (WGS) entry which is preliminary data.</text>
</comment>
<name>A0A835YCE5_9CHLO</name>
<evidence type="ECO:0000313" key="2">
    <source>
        <dbReference type="Proteomes" id="UP000612055"/>
    </source>
</evidence>
<organism evidence="1 2">
    <name type="scientific">Edaphochlamys debaryana</name>
    <dbReference type="NCBI Taxonomy" id="47281"/>
    <lineage>
        <taxon>Eukaryota</taxon>
        <taxon>Viridiplantae</taxon>
        <taxon>Chlorophyta</taxon>
        <taxon>core chlorophytes</taxon>
        <taxon>Chlorophyceae</taxon>
        <taxon>CS clade</taxon>
        <taxon>Chlamydomonadales</taxon>
        <taxon>Chlamydomonadales incertae sedis</taxon>
        <taxon>Edaphochlamys</taxon>
    </lineage>
</organism>
<dbReference type="EMBL" id="JAEHOE010000027">
    <property type="protein sequence ID" value="KAG2494944.1"/>
    <property type="molecule type" value="Genomic_DNA"/>
</dbReference>
<proteinExistence type="predicted"/>
<keyword evidence="2" id="KW-1185">Reference proteome</keyword>